<evidence type="ECO:0000313" key="4">
    <source>
        <dbReference type="Proteomes" id="UP001596135"/>
    </source>
</evidence>
<protein>
    <submittedName>
        <fullName evidence="3">Oxidoreductase</fullName>
    </submittedName>
</protein>
<sequence>MTGLPTAADVLDGIDLTGRTALVTGGYSGIGVEVVRALAGAGAHVLAPARRPGKAAEALAGVAGVEIGELDLADQDSVAAYADQVLVTGRPLDLVIGNAGVMACPETRVGDGWELQLATNHLGHYALVNRVWPAVAEGGRVVSVSSTGHHLSDIRWDDPWFATGYDKWLAYGQSKTANVLFAVHLDRLARDRVRAFSLHPGAIITPLGRHLVAEDLEDVEIPDFRSPEQGAATAVWAATSPALDGRGGLYLEDCGVAEVVPPGPQTTSGVKDYAVDPAAAARLWAWSAEVTGVDAFA</sequence>
<comment type="similarity">
    <text evidence="1">Belongs to the short-chain dehydrogenases/reductases (SDR) family.</text>
</comment>
<reference evidence="4" key="1">
    <citation type="journal article" date="2019" name="Int. J. Syst. Evol. Microbiol.">
        <title>The Global Catalogue of Microorganisms (GCM) 10K type strain sequencing project: providing services to taxonomists for standard genome sequencing and annotation.</title>
        <authorList>
            <consortium name="The Broad Institute Genomics Platform"/>
            <consortium name="The Broad Institute Genome Sequencing Center for Infectious Disease"/>
            <person name="Wu L."/>
            <person name="Ma J."/>
        </authorList>
    </citation>
    <scope>NUCLEOTIDE SEQUENCE [LARGE SCALE GENOMIC DNA]</scope>
    <source>
        <strain evidence="4">CCUG 54522</strain>
    </source>
</reference>
<dbReference type="PANTHER" id="PTHR24320:SF148">
    <property type="entry name" value="NAD(P)-BINDING ROSSMANN-FOLD SUPERFAMILY PROTEIN"/>
    <property type="match status" value="1"/>
</dbReference>
<evidence type="ECO:0000256" key="2">
    <source>
        <dbReference type="ARBA" id="ARBA00023002"/>
    </source>
</evidence>
<dbReference type="Proteomes" id="UP001596135">
    <property type="component" value="Unassembled WGS sequence"/>
</dbReference>
<dbReference type="EMBL" id="JBHSRJ010000005">
    <property type="protein sequence ID" value="MFC6044457.1"/>
    <property type="molecule type" value="Genomic_DNA"/>
</dbReference>
<gene>
    <name evidence="3" type="ORF">ACFPYL_15310</name>
</gene>
<dbReference type="Gene3D" id="3.40.50.720">
    <property type="entry name" value="NAD(P)-binding Rossmann-like Domain"/>
    <property type="match status" value="1"/>
</dbReference>
<dbReference type="Pfam" id="PF00106">
    <property type="entry name" value="adh_short"/>
    <property type="match status" value="1"/>
</dbReference>
<dbReference type="InterPro" id="IPR036291">
    <property type="entry name" value="NAD(P)-bd_dom_sf"/>
</dbReference>
<keyword evidence="2" id="KW-0560">Oxidoreductase</keyword>
<dbReference type="InterPro" id="IPR002347">
    <property type="entry name" value="SDR_fam"/>
</dbReference>
<organism evidence="3 4">
    <name type="scientific">Nocardioides hankookensis</name>
    <dbReference type="NCBI Taxonomy" id="443157"/>
    <lineage>
        <taxon>Bacteria</taxon>
        <taxon>Bacillati</taxon>
        <taxon>Actinomycetota</taxon>
        <taxon>Actinomycetes</taxon>
        <taxon>Propionibacteriales</taxon>
        <taxon>Nocardioidaceae</taxon>
        <taxon>Nocardioides</taxon>
    </lineage>
</organism>
<dbReference type="SUPFAM" id="SSF51735">
    <property type="entry name" value="NAD(P)-binding Rossmann-fold domains"/>
    <property type="match status" value="1"/>
</dbReference>
<comment type="caution">
    <text evidence="3">The sequence shown here is derived from an EMBL/GenBank/DDBJ whole genome shotgun (WGS) entry which is preliminary data.</text>
</comment>
<dbReference type="PANTHER" id="PTHR24320">
    <property type="entry name" value="RETINOL DEHYDROGENASE"/>
    <property type="match status" value="1"/>
</dbReference>
<evidence type="ECO:0000256" key="1">
    <source>
        <dbReference type="ARBA" id="ARBA00006484"/>
    </source>
</evidence>
<proteinExistence type="inferred from homology"/>
<accession>A0ABW1LMI4</accession>
<keyword evidence="4" id="KW-1185">Reference proteome</keyword>
<evidence type="ECO:0000313" key="3">
    <source>
        <dbReference type="EMBL" id="MFC6044457.1"/>
    </source>
</evidence>
<dbReference type="PRINTS" id="PR00081">
    <property type="entry name" value="GDHRDH"/>
</dbReference>
<dbReference type="RefSeq" id="WP_379155918.1">
    <property type="nucleotide sequence ID" value="NZ_JBHSRJ010000005.1"/>
</dbReference>
<name>A0ABW1LMI4_9ACTN</name>
<dbReference type="NCBIfam" id="NF004845">
    <property type="entry name" value="PRK06196.1"/>
    <property type="match status" value="1"/>
</dbReference>